<reference evidence="9 10" key="1">
    <citation type="submission" date="2017-10" db="EMBL/GenBank/DDBJ databases">
        <title>Sequencing the genomes of 1000 actinobacteria strains.</title>
        <authorList>
            <person name="Klenk H.-P."/>
        </authorList>
    </citation>
    <scope>NUCLEOTIDE SEQUENCE [LARGE SCALE GENOMIC DNA]</scope>
    <source>
        <strain evidence="9 10">DSM 21574</strain>
    </source>
</reference>
<keyword evidence="3" id="KW-0813">Transport</keyword>
<feature type="transmembrane region" description="Helical" evidence="8">
    <location>
        <begin position="28"/>
        <end position="51"/>
    </location>
</feature>
<gene>
    <name evidence="9" type="ORF">ATL41_1825</name>
</gene>
<keyword evidence="4" id="KW-1003">Cell membrane</keyword>
<feature type="transmembrane region" description="Helical" evidence="8">
    <location>
        <begin position="258"/>
        <end position="280"/>
    </location>
</feature>
<evidence type="ECO:0000256" key="5">
    <source>
        <dbReference type="ARBA" id="ARBA00022692"/>
    </source>
</evidence>
<keyword evidence="7 8" id="KW-0472">Membrane</keyword>
<proteinExistence type="inferred from homology"/>
<dbReference type="AlphaFoldDB" id="A0A2A9EDF5"/>
<dbReference type="SUPFAM" id="SSF103481">
    <property type="entry name" value="Multidrug resistance efflux transporter EmrE"/>
    <property type="match status" value="1"/>
</dbReference>
<dbReference type="GO" id="GO:0005886">
    <property type="term" value="C:plasma membrane"/>
    <property type="evidence" value="ECO:0007669"/>
    <property type="project" value="UniProtKB-SubCell"/>
</dbReference>
<dbReference type="Proteomes" id="UP000221394">
    <property type="component" value="Unassembled WGS sequence"/>
</dbReference>
<evidence type="ECO:0000256" key="8">
    <source>
        <dbReference type="SAM" id="Phobius"/>
    </source>
</evidence>
<feature type="transmembrane region" description="Helical" evidence="8">
    <location>
        <begin position="125"/>
        <end position="142"/>
    </location>
</feature>
<accession>A0A2A9EDF5</accession>
<feature type="transmembrane region" description="Helical" evidence="8">
    <location>
        <begin position="231"/>
        <end position="251"/>
    </location>
</feature>
<evidence type="ECO:0000256" key="4">
    <source>
        <dbReference type="ARBA" id="ARBA00022475"/>
    </source>
</evidence>
<keyword evidence="6 8" id="KW-1133">Transmembrane helix</keyword>
<dbReference type="InterPro" id="IPR037185">
    <property type="entry name" value="EmrE-like"/>
</dbReference>
<evidence type="ECO:0000256" key="3">
    <source>
        <dbReference type="ARBA" id="ARBA00022448"/>
    </source>
</evidence>
<dbReference type="NCBIfam" id="TIGR00688">
    <property type="entry name" value="rarD"/>
    <property type="match status" value="1"/>
</dbReference>
<feature type="transmembrane region" description="Helical" evidence="8">
    <location>
        <begin position="172"/>
        <end position="189"/>
    </location>
</feature>
<dbReference type="InterPro" id="IPR004626">
    <property type="entry name" value="RarD"/>
</dbReference>
<evidence type="ECO:0000256" key="1">
    <source>
        <dbReference type="ARBA" id="ARBA00004651"/>
    </source>
</evidence>
<name>A0A2A9EDF5_9MICO</name>
<feature type="transmembrane region" description="Helical" evidence="8">
    <location>
        <begin position="286"/>
        <end position="304"/>
    </location>
</feature>
<feature type="transmembrane region" description="Helical" evidence="8">
    <location>
        <begin position="91"/>
        <end position="113"/>
    </location>
</feature>
<keyword evidence="5 8" id="KW-0812">Transmembrane</keyword>
<sequence length="329" mass="34386">MPGRANTVGIWLIYQLEESRKGEGVRGVLASIGASSLFGVLFLIPGMLAPLSGTEVFGWRVLTSLPVALVVLALARCLGDVRAVVRRVRSAPRLALVILLDAALLGVQLWLFSWAPIAGHGLETALGYLLLPLVMVLVGVVMHGERVTALRGGAVAAAGVAVAAAFLLDGGLSWVTALVALGYPLYFQVRRRSGLDSSGVMLLELAVLVPVAGAIVASGSSVQTLAAHPRLVPVVVLLGVVSGVATLLYLAAARWLSFSVFGLLSYLEPVLLVVVSVALLSEPFAAVDWLVYGPILAALGLLSLESARASRRSVQRAARAPVRERVLTA</sequence>
<evidence type="ECO:0000256" key="6">
    <source>
        <dbReference type="ARBA" id="ARBA00022989"/>
    </source>
</evidence>
<evidence type="ECO:0000256" key="2">
    <source>
        <dbReference type="ARBA" id="ARBA00007362"/>
    </source>
</evidence>
<feature type="transmembrane region" description="Helical" evidence="8">
    <location>
        <begin position="201"/>
        <end position="219"/>
    </location>
</feature>
<evidence type="ECO:0000313" key="10">
    <source>
        <dbReference type="Proteomes" id="UP000221394"/>
    </source>
</evidence>
<evidence type="ECO:0000256" key="7">
    <source>
        <dbReference type="ARBA" id="ARBA00023136"/>
    </source>
</evidence>
<comment type="subcellular location">
    <subcellularLocation>
        <location evidence="1">Cell membrane</location>
        <topology evidence="1">Multi-pass membrane protein</topology>
    </subcellularLocation>
</comment>
<comment type="caution">
    <text evidence="9">The sequence shown here is derived from an EMBL/GenBank/DDBJ whole genome shotgun (WGS) entry which is preliminary data.</text>
</comment>
<evidence type="ECO:0000313" key="9">
    <source>
        <dbReference type="EMBL" id="PFG37077.1"/>
    </source>
</evidence>
<organism evidence="9 10">
    <name type="scientific">Flavimobilis soli</name>
    <dbReference type="NCBI Taxonomy" id="442709"/>
    <lineage>
        <taxon>Bacteria</taxon>
        <taxon>Bacillati</taxon>
        <taxon>Actinomycetota</taxon>
        <taxon>Actinomycetes</taxon>
        <taxon>Micrococcales</taxon>
        <taxon>Jonesiaceae</taxon>
        <taxon>Flavimobilis</taxon>
    </lineage>
</organism>
<keyword evidence="10" id="KW-1185">Reference proteome</keyword>
<protein>
    <submittedName>
        <fullName evidence="9">Chloramphenicol-sensitive protein RarD</fullName>
    </submittedName>
</protein>
<dbReference type="EMBL" id="PDJH01000001">
    <property type="protein sequence ID" value="PFG37077.1"/>
    <property type="molecule type" value="Genomic_DNA"/>
</dbReference>
<feature type="transmembrane region" description="Helical" evidence="8">
    <location>
        <begin position="149"/>
        <end position="166"/>
    </location>
</feature>
<comment type="similarity">
    <text evidence="2">Belongs to the EamA transporter family.</text>
</comment>
<feature type="transmembrane region" description="Helical" evidence="8">
    <location>
        <begin position="57"/>
        <end position="79"/>
    </location>
</feature>